<reference evidence="2 3" key="1">
    <citation type="submission" date="2016-03" db="EMBL/GenBank/DDBJ databases">
        <title>Whole genome sequencing of Grifola frondosa 9006-11.</title>
        <authorList>
            <person name="Min B."/>
            <person name="Park H."/>
            <person name="Kim J.-G."/>
            <person name="Cho H."/>
            <person name="Oh Y.-L."/>
            <person name="Kong W.-S."/>
            <person name="Choi I.-G."/>
        </authorList>
    </citation>
    <scope>NUCLEOTIDE SEQUENCE [LARGE SCALE GENOMIC DNA]</scope>
    <source>
        <strain evidence="2 3">9006-11</strain>
    </source>
</reference>
<evidence type="ECO:0000313" key="2">
    <source>
        <dbReference type="EMBL" id="OBZ72484.1"/>
    </source>
</evidence>
<dbReference type="EMBL" id="LUGG01000009">
    <property type="protein sequence ID" value="OBZ72484.1"/>
    <property type="molecule type" value="Genomic_DNA"/>
</dbReference>
<evidence type="ECO:0000256" key="1">
    <source>
        <dbReference type="SAM" id="SignalP"/>
    </source>
</evidence>
<sequence>MQFKFLFATASMVLASTLGAWANEASSETIMVPTATVVEVNTYVATRIEEIWMTTSPYLVSSTFPITWTVTETAVEYGPSVVVDRRREHPRDFETSW</sequence>
<keyword evidence="1" id="KW-0732">Signal</keyword>
<proteinExistence type="predicted"/>
<name>A0A1C7MBX6_GRIFR</name>
<gene>
    <name evidence="2" type="ORF">A0H81_07419</name>
</gene>
<organism evidence="2 3">
    <name type="scientific">Grifola frondosa</name>
    <name type="common">Maitake</name>
    <name type="synonym">Polyporus frondosus</name>
    <dbReference type="NCBI Taxonomy" id="5627"/>
    <lineage>
        <taxon>Eukaryota</taxon>
        <taxon>Fungi</taxon>
        <taxon>Dikarya</taxon>
        <taxon>Basidiomycota</taxon>
        <taxon>Agaricomycotina</taxon>
        <taxon>Agaricomycetes</taxon>
        <taxon>Polyporales</taxon>
        <taxon>Grifolaceae</taxon>
        <taxon>Grifola</taxon>
    </lineage>
</organism>
<dbReference type="OrthoDB" id="2729292at2759"/>
<dbReference type="AlphaFoldDB" id="A0A1C7MBX6"/>
<comment type="caution">
    <text evidence="2">The sequence shown here is derived from an EMBL/GenBank/DDBJ whole genome shotgun (WGS) entry which is preliminary data.</text>
</comment>
<feature type="signal peptide" evidence="1">
    <location>
        <begin position="1"/>
        <end position="22"/>
    </location>
</feature>
<dbReference type="OMA" id="TFPITWT"/>
<protein>
    <submittedName>
        <fullName evidence="2">Uncharacterized protein</fullName>
    </submittedName>
</protein>
<accession>A0A1C7MBX6</accession>
<dbReference type="Proteomes" id="UP000092993">
    <property type="component" value="Unassembled WGS sequence"/>
</dbReference>
<evidence type="ECO:0000313" key="3">
    <source>
        <dbReference type="Proteomes" id="UP000092993"/>
    </source>
</evidence>
<keyword evidence="3" id="KW-1185">Reference proteome</keyword>
<feature type="chain" id="PRO_5008889047" evidence="1">
    <location>
        <begin position="23"/>
        <end position="97"/>
    </location>
</feature>